<dbReference type="AlphaFoldDB" id="A0A833SG46"/>
<gene>
    <name evidence="1" type="ORF">GN244_ATG07147</name>
</gene>
<keyword evidence="2" id="KW-1185">Reference proteome</keyword>
<accession>A0A833SG46</accession>
<reference evidence="1" key="1">
    <citation type="submission" date="2020-04" db="EMBL/GenBank/DDBJ databases">
        <title>Hybrid Assembly of Korean Phytophthora infestans isolates.</title>
        <authorList>
            <person name="Prokchorchik M."/>
            <person name="Lee Y."/>
            <person name="Seo J."/>
            <person name="Cho J.-H."/>
            <person name="Park Y.-E."/>
            <person name="Jang D.-C."/>
            <person name="Im J.-S."/>
            <person name="Choi J.-G."/>
            <person name="Park H.-J."/>
            <person name="Lee G.-B."/>
            <person name="Lee Y.-G."/>
            <person name="Hong S.-Y."/>
            <person name="Cho K."/>
            <person name="Sohn K.H."/>
        </authorList>
    </citation>
    <scope>NUCLEOTIDE SEQUENCE</scope>
    <source>
        <strain evidence="1">KR_1_A1</strain>
    </source>
</reference>
<evidence type="ECO:0000313" key="1">
    <source>
        <dbReference type="EMBL" id="KAF4040636.1"/>
    </source>
</evidence>
<protein>
    <submittedName>
        <fullName evidence="1">Uncharacterized protein</fullName>
    </submittedName>
</protein>
<comment type="caution">
    <text evidence="1">The sequence shown here is derived from an EMBL/GenBank/DDBJ whole genome shotgun (WGS) entry which is preliminary data.</text>
</comment>
<organism evidence="1 2">
    <name type="scientific">Phytophthora infestans</name>
    <name type="common">Potato late blight agent</name>
    <name type="synonym">Botrytis infestans</name>
    <dbReference type="NCBI Taxonomy" id="4787"/>
    <lineage>
        <taxon>Eukaryota</taxon>
        <taxon>Sar</taxon>
        <taxon>Stramenopiles</taxon>
        <taxon>Oomycota</taxon>
        <taxon>Peronosporomycetes</taxon>
        <taxon>Peronosporales</taxon>
        <taxon>Peronosporaceae</taxon>
        <taxon>Phytophthora</taxon>
    </lineage>
</organism>
<evidence type="ECO:0000313" key="2">
    <source>
        <dbReference type="Proteomes" id="UP000602510"/>
    </source>
</evidence>
<sequence length="109" mass="11841">MLKAPDATIVHSPKIESAAVKVLGGHVTRLTTVEKAALFRRGPPATTRALEEQDSSLTERILKATQHLYLGGINLSNVECYGSISPMALEVSLYLKAKSTYWNVATVDE</sequence>
<dbReference type="Proteomes" id="UP000602510">
    <property type="component" value="Unassembled WGS sequence"/>
</dbReference>
<dbReference type="EMBL" id="WSZM01000138">
    <property type="protein sequence ID" value="KAF4040636.1"/>
    <property type="molecule type" value="Genomic_DNA"/>
</dbReference>
<name>A0A833SG46_PHYIN</name>
<proteinExistence type="predicted"/>